<keyword evidence="3" id="KW-1185">Reference proteome</keyword>
<dbReference type="Proteomes" id="UP001596395">
    <property type="component" value="Unassembled WGS sequence"/>
</dbReference>
<feature type="transmembrane region" description="Helical" evidence="1">
    <location>
        <begin position="12"/>
        <end position="37"/>
    </location>
</feature>
<feature type="transmembrane region" description="Helical" evidence="1">
    <location>
        <begin position="100"/>
        <end position="119"/>
    </location>
</feature>
<dbReference type="EMBL" id="JBHSXN010000001">
    <property type="protein sequence ID" value="MFC6951461.1"/>
    <property type="molecule type" value="Genomic_DNA"/>
</dbReference>
<evidence type="ECO:0000313" key="2">
    <source>
        <dbReference type="EMBL" id="MFC6951461.1"/>
    </source>
</evidence>
<evidence type="ECO:0000313" key="3">
    <source>
        <dbReference type="Proteomes" id="UP001596395"/>
    </source>
</evidence>
<sequence length="144" mass="14485">MAKRKERATGTAVAAVCGLLTGGFALSVGLLEFLIGLHFTPGGLLAVVGYFVGGFLVVGASTGVFVMRPTARKLAVPIYVGAAVVFGMMIATNLDSTPTALVGGVMAGINAIGVVALLASEDVEVGGRTDTSDKHATDIGTGFR</sequence>
<accession>A0ABD5VBZ6</accession>
<feature type="transmembrane region" description="Helical" evidence="1">
    <location>
        <begin position="43"/>
        <end position="67"/>
    </location>
</feature>
<gene>
    <name evidence="2" type="ORF">ACFQGB_01175</name>
</gene>
<reference evidence="2 3" key="1">
    <citation type="journal article" date="2019" name="Int. J. Syst. Evol. Microbiol.">
        <title>The Global Catalogue of Microorganisms (GCM) 10K type strain sequencing project: providing services to taxonomists for standard genome sequencing and annotation.</title>
        <authorList>
            <consortium name="The Broad Institute Genomics Platform"/>
            <consortium name="The Broad Institute Genome Sequencing Center for Infectious Disease"/>
            <person name="Wu L."/>
            <person name="Ma J."/>
        </authorList>
    </citation>
    <scope>NUCLEOTIDE SEQUENCE [LARGE SCALE GENOMIC DNA]</scope>
    <source>
        <strain evidence="2 3">GX26</strain>
    </source>
</reference>
<dbReference type="AlphaFoldDB" id="A0ABD5VBZ6"/>
<name>A0ABD5VBZ6_9EURY</name>
<comment type="caution">
    <text evidence="2">The sequence shown here is derived from an EMBL/GenBank/DDBJ whole genome shotgun (WGS) entry which is preliminary data.</text>
</comment>
<keyword evidence="1" id="KW-1133">Transmembrane helix</keyword>
<organism evidence="2 3">
    <name type="scientific">Halorubellus litoreus</name>
    <dbReference type="NCBI Taxonomy" id="755308"/>
    <lineage>
        <taxon>Archaea</taxon>
        <taxon>Methanobacteriati</taxon>
        <taxon>Methanobacteriota</taxon>
        <taxon>Stenosarchaea group</taxon>
        <taxon>Halobacteria</taxon>
        <taxon>Halobacteriales</taxon>
        <taxon>Halorubellaceae</taxon>
        <taxon>Halorubellus</taxon>
    </lineage>
</organism>
<proteinExistence type="predicted"/>
<dbReference type="RefSeq" id="WP_336348493.1">
    <property type="nucleotide sequence ID" value="NZ_JAZAQL010000001.1"/>
</dbReference>
<protein>
    <recommendedName>
        <fullName evidence="4">SPW repeat-containing protein</fullName>
    </recommendedName>
</protein>
<evidence type="ECO:0008006" key="4">
    <source>
        <dbReference type="Google" id="ProtNLM"/>
    </source>
</evidence>
<evidence type="ECO:0000256" key="1">
    <source>
        <dbReference type="SAM" id="Phobius"/>
    </source>
</evidence>
<keyword evidence="1" id="KW-0472">Membrane</keyword>
<keyword evidence="1" id="KW-0812">Transmembrane</keyword>
<feature type="transmembrane region" description="Helical" evidence="1">
    <location>
        <begin position="74"/>
        <end position="94"/>
    </location>
</feature>